<comment type="similarity">
    <text evidence="1">Belongs to the LysR transcriptional regulatory family.</text>
</comment>
<evidence type="ECO:0000259" key="5">
    <source>
        <dbReference type="PROSITE" id="PS50931"/>
    </source>
</evidence>
<name>A0A0B5E322_9RHOB</name>
<dbReference type="InterPro" id="IPR000847">
    <property type="entry name" value="LysR_HTH_N"/>
</dbReference>
<keyword evidence="7" id="KW-1185">Reference proteome</keyword>
<evidence type="ECO:0000313" key="7">
    <source>
        <dbReference type="Proteomes" id="UP000031521"/>
    </source>
</evidence>
<gene>
    <name evidence="6" type="ORF">P73_2127</name>
</gene>
<dbReference type="PANTHER" id="PTHR30537:SF5">
    <property type="entry name" value="HTH-TYPE TRANSCRIPTIONAL ACTIVATOR TTDR-RELATED"/>
    <property type="match status" value="1"/>
</dbReference>
<keyword evidence="2" id="KW-0805">Transcription regulation</keyword>
<reference evidence="6 7" key="1">
    <citation type="journal article" date="2014" name="Int. J. Syst. Evol. Microbiol.">
        <title>Celeribacter indicus sp. nov., a polycyclic aromatic hydrocarbon-degrading bacterium from deep-sea sediment and reclassification of Huaishuia halophila as Celeribacter halophilus comb. nov.</title>
        <authorList>
            <person name="Lai Q."/>
            <person name="Cao J."/>
            <person name="Yuan J."/>
            <person name="Li F."/>
            <person name="Shao Z."/>
        </authorList>
    </citation>
    <scope>NUCLEOTIDE SEQUENCE [LARGE SCALE GENOMIC DNA]</scope>
    <source>
        <strain evidence="6">P73</strain>
    </source>
</reference>
<evidence type="ECO:0000256" key="1">
    <source>
        <dbReference type="ARBA" id="ARBA00009437"/>
    </source>
</evidence>
<dbReference type="Gene3D" id="1.10.10.10">
    <property type="entry name" value="Winged helix-like DNA-binding domain superfamily/Winged helix DNA-binding domain"/>
    <property type="match status" value="1"/>
</dbReference>
<evidence type="ECO:0000256" key="2">
    <source>
        <dbReference type="ARBA" id="ARBA00023015"/>
    </source>
</evidence>
<dbReference type="PROSITE" id="PS50931">
    <property type="entry name" value="HTH_LYSR"/>
    <property type="match status" value="1"/>
</dbReference>
<dbReference type="Proteomes" id="UP000031521">
    <property type="component" value="Chromosome"/>
</dbReference>
<dbReference type="SUPFAM" id="SSF46785">
    <property type="entry name" value="Winged helix' DNA-binding domain"/>
    <property type="match status" value="1"/>
</dbReference>
<dbReference type="Pfam" id="PF00126">
    <property type="entry name" value="HTH_1"/>
    <property type="match status" value="1"/>
</dbReference>
<proteinExistence type="inferred from homology"/>
<keyword evidence="3" id="KW-0238">DNA-binding</keyword>
<dbReference type="PANTHER" id="PTHR30537">
    <property type="entry name" value="HTH-TYPE TRANSCRIPTIONAL REGULATOR"/>
    <property type="match status" value="1"/>
</dbReference>
<dbReference type="InterPro" id="IPR036388">
    <property type="entry name" value="WH-like_DNA-bd_sf"/>
</dbReference>
<dbReference type="HOGENOM" id="CLU_039613_37_2_5"/>
<accession>A0A0B5E322</accession>
<dbReference type="OrthoDB" id="9813056at2"/>
<dbReference type="Gene3D" id="3.40.190.10">
    <property type="entry name" value="Periplasmic binding protein-like II"/>
    <property type="match status" value="2"/>
</dbReference>
<dbReference type="GO" id="GO:0003700">
    <property type="term" value="F:DNA-binding transcription factor activity"/>
    <property type="evidence" value="ECO:0007669"/>
    <property type="project" value="InterPro"/>
</dbReference>
<dbReference type="SUPFAM" id="SSF53850">
    <property type="entry name" value="Periplasmic binding protein-like II"/>
    <property type="match status" value="1"/>
</dbReference>
<dbReference type="GO" id="GO:0003677">
    <property type="term" value="F:DNA binding"/>
    <property type="evidence" value="ECO:0007669"/>
    <property type="project" value="UniProtKB-KW"/>
</dbReference>
<dbReference type="AlphaFoldDB" id="A0A0B5E322"/>
<dbReference type="Pfam" id="PF03466">
    <property type="entry name" value="LysR_substrate"/>
    <property type="match status" value="1"/>
</dbReference>
<feature type="domain" description="HTH lysR-type" evidence="5">
    <location>
        <begin position="4"/>
        <end position="61"/>
    </location>
</feature>
<evidence type="ECO:0000256" key="3">
    <source>
        <dbReference type="ARBA" id="ARBA00023125"/>
    </source>
</evidence>
<sequence length="292" mass="32195">MEKLNLNALRVFAMAARHGSFLRAAEALHVSHGAVSQRIRQLEADLGVVLFDRTPRGVSLTPKGRTYHAAVEEALAVLTAATADLSRSGHRVTLHLGPSFAAKWLMPRLGAFNARFPEIALTTEVHHTPLRRNLGRNEIALWPERTPAPNPAHHLRRLCRIRLVALCSPDFPRPEGPVETATLLSFPLLQDSHRRWERLIEDSGHAGPHTLLNFDRSALALDAAVQGHGVAIAPTYMAEADLRAGRLVGIWRGPAPSADHLFLSWSRHHARETPLRQTVAWILSEFGVEAAA</sequence>
<dbReference type="InterPro" id="IPR036390">
    <property type="entry name" value="WH_DNA-bd_sf"/>
</dbReference>
<organism evidence="6 7">
    <name type="scientific">Celeribacter indicus</name>
    <dbReference type="NCBI Taxonomy" id="1208324"/>
    <lineage>
        <taxon>Bacteria</taxon>
        <taxon>Pseudomonadati</taxon>
        <taxon>Pseudomonadota</taxon>
        <taxon>Alphaproteobacteria</taxon>
        <taxon>Rhodobacterales</taxon>
        <taxon>Roseobacteraceae</taxon>
        <taxon>Celeribacter</taxon>
    </lineage>
</organism>
<dbReference type="FunFam" id="1.10.10.10:FF:000001">
    <property type="entry name" value="LysR family transcriptional regulator"/>
    <property type="match status" value="1"/>
</dbReference>
<dbReference type="RefSeq" id="WP_052453179.1">
    <property type="nucleotide sequence ID" value="NZ_CP004393.1"/>
</dbReference>
<dbReference type="KEGG" id="cid:P73_2127"/>
<dbReference type="EMBL" id="CP004393">
    <property type="protein sequence ID" value="AJE46842.1"/>
    <property type="molecule type" value="Genomic_DNA"/>
</dbReference>
<dbReference type="InterPro" id="IPR005119">
    <property type="entry name" value="LysR_subst-bd"/>
</dbReference>
<dbReference type="STRING" id="1208324.P73_2127"/>
<evidence type="ECO:0000313" key="6">
    <source>
        <dbReference type="EMBL" id="AJE46842.1"/>
    </source>
</evidence>
<dbReference type="InterPro" id="IPR058163">
    <property type="entry name" value="LysR-type_TF_proteobact-type"/>
</dbReference>
<dbReference type="PRINTS" id="PR00039">
    <property type="entry name" value="HTHLYSR"/>
</dbReference>
<keyword evidence="4" id="KW-0804">Transcription</keyword>
<protein>
    <submittedName>
        <fullName evidence="6">LysR family transcriptional regulator</fullName>
    </submittedName>
</protein>
<evidence type="ECO:0000256" key="4">
    <source>
        <dbReference type="ARBA" id="ARBA00023163"/>
    </source>
</evidence>